<reference evidence="1" key="2">
    <citation type="submission" date="2021-01" db="EMBL/GenBank/DDBJ databases">
        <authorList>
            <person name="Vargas Peralta D."/>
        </authorList>
    </citation>
    <scope>NUCLEOTIDE SEQUENCE</scope>
    <source>
        <strain evidence="1">A3</strain>
    </source>
</reference>
<accession>A0AAW4P184</accession>
<dbReference type="Proteomes" id="UP000696310">
    <property type="component" value="Unassembled WGS sequence"/>
</dbReference>
<evidence type="ECO:0000313" key="1">
    <source>
        <dbReference type="EMBL" id="MBW5893067.1"/>
    </source>
</evidence>
<gene>
    <name evidence="1" type="ORF">IM880_12660</name>
</gene>
<evidence type="ECO:0000313" key="2">
    <source>
        <dbReference type="Proteomes" id="UP000696310"/>
    </source>
</evidence>
<proteinExistence type="predicted"/>
<name>A0AAW4P184_9GAMM</name>
<dbReference type="AlphaFoldDB" id="A0AAW4P184"/>
<dbReference type="EMBL" id="JAESHX010000058">
    <property type="protein sequence ID" value="MBW5893067.1"/>
    <property type="molecule type" value="Genomic_DNA"/>
</dbReference>
<organism evidence="1 2">
    <name type="scientific">Pectobacterium polaris</name>
    <dbReference type="NCBI Taxonomy" id="2042057"/>
    <lineage>
        <taxon>Bacteria</taxon>
        <taxon>Pseudomonadati</taxon>
        <taxon>Pseudomonadota</taxon>
        <taxon>Gammaproteobacteria</taxon>
        <taxon>Enterobacterales</taxon>
        <taxon>Pectobacteriaceae</taxon>
        <taxon>Pectobacterium</taxon>
    </lineage>
</organism>
<protein>
    <submittedName>
        <fullName evidence="1">Uncharacterized protein</fullName>
    </submittedName>
</protein>
<reference evidence="1" key="1">
    <citation type="journal article" date="2021" name="bioRxiv">
        <title>Identification of Pectobacterium species isolated from the soft rot of tetecho (Neobuxbaumia tetetzo), a columnar cactus, and associated metagenomics.</title>
        <authorList>
            <person name="Vargas-Peralta D."/>
            <person name="Narvaez-Barragan D.A."/>
            <person name="de Sandozequi A."/>
            <person name="Romero-Gutierrez M.F."/>
            <person name="Segovia L."/>
            <person name="Martinez-Anaya C."/>
            <person name="Alcaraz L.D."/>
            <person name="de la Torre Almaraz R."/>
        </authorList>
    </citation>
    <scope>NUCLEOTIDE SEQUENCE</scope>
    <source>
        <strain evidence="1">A3</strain>
    </source>
</reference>
<sequence>MFKAPVTIQAGKTFTRTLTVYVTVQQLHRIGAVQGLLKNIDFAAASPTVRNALQQGVGANNLNSLNKMMRGTLVTSFALVAVTTGPDMIKMIRGHISGAQFIKIWL</sequence>
<comment type="caution">
    <text evidence="1">The sequence shown here is derived from an EMBL/GenBank/DDBJ whole genome shotgun (WGS) entry which is preliminary data.</text>
</comment>